<dbReference type="Pfam" id="PF00496">
    <property type="entry name" value="SBP_bac_5"/>
    <property type="match status" value="1"/>
</dbReference>
<reference evidence="6" key="1">
    <citation type="submission" date="2022-10" db="EMBL/GenBank/DDBJ databases">
        <title>Characterization and whole genome sequencing of a new Roseateles species, isolated from fresh water.</title>
        <authorList>
            <person name="Guliayeva D.Y."/>
            <person name="Akhremchuk A.E."/>
            <person name="Sikolenko M.A."/>
            <person name="Valentovich L.N."/>
            <person name="Sidarenka A.V."/>
        </authorList>
    </citation>
    <scope>NUCLEOTIDE SEQUENCE</scope>
    <source>
        <strain evidence="6">BIM B-1768</strain>
    </source>
</reference>
<keyword evidence="7" id="KW-1185">Reference proteome</keyword>
<dbReference type="RefSeq" id="WP_261757999.1">
    <property type="nucleotide sequence ID" value="NZ_CP104562.2"/>
</dbReference>
<dbReference type="PANTHER" id="PTHR30290:SF10">
    <property type="entry name" value="PERIPLASMIC OLIGOPEPTIDE-BINDING PROTEIN-RELATED"/>
    <property type="match status" value="1"/>
</dbReference>
<accession>A0ABY6AZJ8</accession>
<protein>
    <submittedName>
        <fullName evidence="6">ABC transporter substrate-binding protein</fullName>
    </submittedName>
</protein>
<keyword evidence="4" id="KW-0732">Signal</keyword>
<evidence type="ECO:0000256" key="3">
    <source>
        <dbReference type="ARBA" id="ARBA00022448"/>
    </source>
</evidence>
<evidence type="ECO:0000313" key="6">
    <source>
        <dbReference type="EMBL" id="UXH78220.1"/>
    </source>
</evidence>
<dbReference type="Proteomes" id="UP001064933">
    <property type="component" value="Chromosome"/>
</dbReference>
<comment type="subcellular location">
    <subcellularLocation>
        <location evidence="1">Cell envelope</location>
    </subcellularLocation>
</comment>
<dbReference type="InterPro" id="IPR039424">
    <property type="entry name" value="SBP_5"/>
</dbReference>
<evidence type="ECO:0000256" key="1">
    <source>
        <dbReference type="ARBA" id="ARBA00004196"/>
    </source>
</evidence>
<dbReference type="SUPFAM" id="SSF53850">
    <property type="entry name" value="Periplasmic binding protein-like II"/>
    <property type="match status" value="1"/>
</dbReference>
<dbReference type="InterPro" id="IPR030678">
    <property type="entry name" value="Peptide/Ni-bd"/>
</dbReference>
<proteinExistence type="inferred from homology"/>
<dbReference type="Gene3D" id="3.10.105.10">
    <property type="entry name" value="Dipeptide-binding Protein, Domain 3"/>
    <property type="match status" value="1"/>
</dbReference>
<name>A0ABY6AZJ8_9BURK</name>
<feature type="domain" description="Solute-binding protein family 5" evidence="5">
    <location>
        <begin position="101"/>
        <end position="543"/>
    </location>
</feature>
<organism evidence="6 7">
    <name type="scientific">Roseateles amylovorans</name>
    <dbReference type="NCBI Taxonomy" id="2978473"/>
    <lineage>
        <taxon>Bacteria</taxon>
        <taxon>Pseudomonadati</taxon>
        <taxon>Pseudomonadota</taxon>
        <taxon>Betaproteobacteria</taxon>
        <taxon>Burkholderiales</taxon>
        <taxon>Sphaerotilaceae</taxon>
        <taxon>Roseateles</taxon>
    </lineage>
</organism>
<evidence type="ECO:0000313" key="7">
    <source>
        <dbReference type="Proteomes" id="UP001064933"/>
    </source>
</evidence>
<dbReference type="PIRSF" id="PIRSF002741">
    <property type="entry name" value="MppA"/>
    <property type="match status" value="1"/>
</dbReference>
<dbReference type="Gene3D" id="3.40.190.10">
    <property type="entry name" value="Periplasmic binding protein-like II"/>
    <property type="match status" value="1"/>
</dbReference>
<sequence>MNARCSAPLRLLRAALLGAGLLTPAWLVLAEGTAPAAVAAPGGVASAEVAAHPPKVLRFALRQAETGFDPAKITDLYSRMITPHIFEGMYVYDHLARPAQLRPLTAAAAPEISDDYKTWTVRLKPGIRFADDPAFKGQPRELVAADYVYAIKRFADPAVNAPSWSEVEELGLIGLSEYRAEVRKSGKPFNYDKPIDGLKALDRYTLQFRVRETRPRLMETFAQGDLYGAVAREVIEAYPGASMEHPVGTGPFVLKQWRRSSLIVLERNPAYRERFYEQEVHPAPGDAEGQALLARFKGRRLPMVNRVEVSVIEENQPRWLSFLNGQFNYIERVPEDFISQAMPQGRIAPNLAKQGMKGYRTLASDVLFTVFNMEDPIVGGYTAEKVALRRAISLSMDVGRELRVARRGQAITAQSLYMPNTTGFSASFKSEIGDYDPPRAKALLDLYGYVDQDGDGWRDLPDGQPLIIESLTTPEAFQRQIDEIYQKNLAAIGIRLRFKTGKWPENLKAMRGGRFTMWSLATSASKPDGQDSLARMYSSQINGQNYARFRLPALDKLYEEASHLPDGPEREAVFLETKRIATAYLPYKYRGHRFITDIARPELIGFRRGAFWQNWWEYVDIVAPGEQLAASHSAATVNATGTAATVAPVTTH</sequence>
<keyword evidence="3" id="KW-0813">Transport</keyword>
<evidence type="ECO:0000256" key="4">
    <source>
        <dbReference type="ARBA" id="ARBA00022729"/>
    </source>
</evidence>
<dbReference type="Gene3D" id="3.90.76.10">
    <property type="entry name" value="Dipeptide-binding Protein, Domain 1"/>
    <property type="match status" value="1"/>
</dbReference>
<gene>
    <name evidence="6" type="ORF">N4261_25270</name>
</gene>
<evidence type="ECO:0000256" key="2">
    <source>
        <dbReference type="ARBA" id="ARBA00005695"/>
    </source>
</evidence>
<evidence type="ECO:0000259" key="5">
    <source>
        <dbReference type="Pfam" id="PF00496"/>
    </source>
</evidence>
<dbReference type="PANTHER" id="PTHR30290">
    <property type="entry name" value="PERIPLASMIC BINDING COMPONENT OF ABC TRANSPORTER"/>
    <property type="match status" value="1"/>
</dbReference>
<comment type="similarity">
    <text evidence="2">Belongs to the bacterial solute-binding protein 5 family.</text>
</comment>
<dbReference type="EMBL" id="CP104562">
    <property type="protein sequence ID" value="UXH78220.1"/>
    <property type="molecule type" value="Genomic_DNA"/>
</dbReference>
<dbReference type="InterPro" id="IPR000914">
    <property type="entry name" value="SBP_5_dom"/>
</dbReference>